<accession>A0A8S1ME17</accession>
<evidence type="ECO:0000313" key="2">
    <source>
        <dbReference type="Proteomes" id="UP000688137"/>
    </source>
</evidence>
<organism evidence="1 2">
    <name type="scientific">Paramecium primaurelia</name>
    <dbReference type="NCBI Taxonomy" id="5886"/>
    <lineage>
        <taxon>Eukaryota</taxon>
        <taxon>Sar</taxon>
        <taxon>Alveolata</taxon>
        <taxon>Ciliophora</taxon>
        <taxon>Intramacronucleata</taxon>
        <taxon>Oligohymenophorea</taxon>
        <taxon>Peniculida</taxon>
        <taxon>Parameciidae</taxon>
        <taxon>Paramecium</taxon>
    </lineage>
</organism>
<protein>
    <submittedName>
        <fullName evidence="1">Uncharacterized protein</fullName>
    </submittedName>
</protein>
<name>A0A8S1ME17_PARPR</name>
<reference evidence="1" key="1">
    <citation type="submission" date="2021-01" db="EMBL/GenBank/DDBJ databases">
        <authorList>
            <consortium name="Genoscope - CEA"/>
            <person name="William W."/>
        </authorList>
    </citation>
    <scope>NUCLEOTIDE SEQUENCE</scope>
</reference>
<dbReference type="EMBL" id="CAJJDM010000055">
    <property type="protein sequence ID" value="CAD8075963.1"/>
    <property type="molecule type" value="Genomic_DNA"/>
</dbReference>
<comment type="caution">
    <text evidence="1">The sequence shown here is derived from an EMBL/GenBank/DDBJ whole genome shotgun (WGS) entry which is preliminary data.</text>
</comment>
<keyword evidence="2" id="KW-1185">Reference proteome</keyword>
<dbReference type="Proteomes" id="UP000688137">
    <property type="component" value="Unassembled WGS sequence"/>
</dbReference>
<sequence>MVEKLIDIMHHNFNRPKVLDITIIKEQHNYFGLHITKKMNYFKNSVIINHNSLNQHNHLMQSITFAHKDSMIPRNTLQRKNREQMKIYLKLQIRLLIFNVRTKYQRIYGKVSYQNYLLTVIKSKHLMPNIKLKSNLVPNSKLHNNPLKNNIKSANSEKVLSIIISNYPRSNQKLI</sequence>
<proteinExistence type="predicted"/>
<dbReference type="AlphaFoldDB" id="A0A8S1ME17"/>
<evidence type="ECO:0000313" key="1">
    <source>
        <dbReference type="EMBL" id="CAD8075963.1"/>
    </source>
</evidence>
<gene>
    <name evidence="1" type="ORF">PPRIM_AZ9-3.1.T0550164</name>
</gene>